<evidence type="ECO:0000313" key="2">
    <source>
        <dbReference type="Proteomes" id="UP000314294"/>
    </source>
</evidence>
<keyword evidence="2" id="KW-1185">Reference proteome</keyword>
<dbReference type="AlphaFoldDB" id="A0A4Z2GLF8"/>
<dbReference type="EMBL" id="SRLO01000486">
    <property type="protein sequence ID" value="TNN54377.1"/>
    <property type="molecule type" value="Genomic_DNA"/>
</dbReference>
<protein>
    <submittedName>
        <fullName evidence="1">Uncharacterized protein</fullName>
    </submittedName>
</protein>
<gene>
    <name evidence="1" type="ORF">EYF80_035395</name>
</gene>
<name>A0A4Z2GLF8_9TELE</name>
<organism evidence="1 2">
    <name type="scientific">Liparis tanakae</name>
    <name type="common">Tanaka's snailfish</name>
    <dbReference type="NCBI Taxonomy" id="230148"/>
    <lineage>
        <taxon>Eukaryota</taxon>
        <taxon>Metazoa</taxon>
        <taxon>Chordata</taxon>
        <taxon>Craniata</taxon>
        <taxon>Vertebrata</taxon>
        <taxon>Euteleostomi</taxon>
        <taxon>Actinopterygii</taxon>
        <taxon>Neopterygii</taxon>
        <taxon>Teleostei</taxon>
        <taxon>Neoteleostei</taxon>
        <taxon>Acanthomorphata</taxon>
        <taxon>Eupercaria</taxon>
        <taxon>Perciformes</taxon>
        <taxon>Cottioidei</taxon>
        <taxon>Cottales</taxon>
        <taxon>Liparidae</taxon>
        <taxon>Liparis</taxon>
    </lineage>
</organism>
<evidence type="ECO:0000313" key="1">
    <source>
        <dbReference type="EMBL" id="TNN54377.1"/>
    </source>
</evidence>
<comment type="caution">
    <text evidence="1">The sequence shown here is derived from an EMBL/GenBank/DDBJ whole genome shotgun (WGS) entry which is preliminary data.</text>
</comment>
<proteinExistence type="predicted"/>
<sequence>MIRVEHIEGDALGPWRPRLRFGERQRRRALNCRNSSPRRFPREVRRTGLLKLGSRRLRRERVAGERWKQSSKSSPLVVGEVVVDVGGEHTGVLRIELQHLSQTAHVDVLEVAVGQRLHVGVGFDHLVGSRQGPGADKVVGVQRVTLTDEVLPGDAEGGFYVERQRAQAAATGPLKNRQLEDVLIQMHGDVSPQLIGEVVEELRTGDRCNKVKMTQTFVEGRQRAARPEGRQDGDSYLVGVDPVVDGPRGLEVLQHALLDLLGQPVDADEVLQHWRAKAPEGECAPVSDVPPMSMVQMENIFSASVLAQTLPKPTLVRLLRVALREASSDSPMSQVSLVSISLRPIMYQMQAIQCASRANTDMSKVSTMALY</sequence>
<dbReference type="Proteomes" id="UP000314294">
    <property type="component" value="Unassembled WGS sequence"/>
</dbReference>
<reference evidence="1 2" key="1">
    <citation type="submission" date="2019-03" db="EMBL/GenBank/DDBJ databases">
        <title>First draft genome of Liparis tanakae, snailfish: a comprehensive survey of snailfish specific genes.</title>
        <authorList>
            <person name="Kim W."/>
            <person name="Song I."/>
            <person name="Jeong J.-H."/>
            <person name="Kim D."/>
            <person name="Kim S."/>
            <person name="Ryu S."/>
            <person name="Song J.Y."/>
            <person name="Lee S.K."/>
        </authorList>
    </citation>
    <scope>NUCLEOTIDE SEQUENCE [LARGE SCALE GENOMIC DNA]</scope>
    <source>
        <tissue evidence="1">Muscle</tissue>
    </source>
</reference>
<accession>A0A4Z2GLF8</accession>